<feature type="transmembrane region" description="Helical" evidence="1">
    <location>
        <begin position="175"/>
        <end position="196"/>
    </location>
</feature>
<evidence type="ECO:0000256" key="1">
    <source>
        <dbReference type="SAM" id="Phobius"/>
    </source>
</evidence>
<feature type="transmembrane region" description="Helical" evidence="1">
    <location>
        <begin position="217"/>
        <end position="235"/>
    </location>
</feature>
<feature type="transmembrane region" description="Helical" evidence="1">
    <location>
        <begin position="149"/>
        <end position="169"/>
    </location>
</feature>
<accession>A0A2H0X8C1</accession>
<reference evidence="3" key="1">
    <citation type="submission" date="2017-09" db="EMBL/GenBank/DDBJ databases">
        <title>Depth-based differentiation of microbial function through sediment-hosted aquifers and enrichment of novel symbionts in the deep terrestrial subsurface.</title>
        <authorList>
            <person name="Probst A.J."/>
            <person name="Ladd B."/>
            <person name="Jarett J.K."/>
            <person name="Geller-Mcgrath D.E."/>
            <person name="Sieber C.M.K."/>
            <person name="Emerson J.B."/>
            <person name="Anantharaman K."/>
            <person name="Thomas B.C."/>
            <person name="Malmstrom R."/>
            <person name="Stieglmeier M."/>
            <person name="Klingl A."/>
            <person name="Woyke T."/>
            <person name="Ryan C.M."/>
            <person name="Banfield J.F."/>
        </authorList>
    </citation>
    <scope>NUCLEOTIDE SEQUENCE [LARGE SCALE GENOMIC DNA]</scope>
</reference>
<protein>
    <recommendedName>
        <fullName evidence="4">EamA domain-containing protein</fullName>
    </recommendedName>
</protein>
<dbReference type="AlphaFoldDB" id="A0A2H0X8C1"/>
<feature type="transmembrane region" description="Helical" evidence="1">
    <location>
        <begin position="313"/>
        <end position="335"/>
    </location>
</feature>
<feature type="transmembrane region" description="Helical" evidence="1">
    <location>
        <begin position="95"/>
        <end position="114"/>
    </location>
</feature>
<keyword evidence="1" id="KW-0472">Membrane</keyword>
<evidence type="ECO:0000313" key="2">
    <source>
        <dbReference type="EMBL" id="PIS21152.1"/>
    </source>
</evidence>
<proteinExistence type="predicted"/>
<feature type="transmembrane region" description="Helical" evidence="1">
    <location>
        <begin position="284"/>
        <end position="307"/>
    </location>
</feature>
<organism evidence="2 3">
    <name type="scientific">candidate division WWE3 bacterium CG08_land_8_20_14_0_20_43_13</name>
    <dbReference type="NCBI Taxonomy" id="1975087"/>
    <lineage>
        <taxon>Bacteria</taxon>
        <taxon>Katanobacteria</taxon>
    </lineage>
</organism>
<keyword evidence="1" id="KW-0812">Transmembrane</keyword>
<evidence type="ECO:0000313" key="3">
    <source>
        <dbReference type="Proteomes" id="UP000231414"/>
    </source>
</evidence>
<evidence type="ECO:0008006" key="4">
    <source>
        <dbReference type="Google" id="ProtNLM"/>
    </source>
</evidence>
<name>A0A2H0X8C1_UNCKA</name>
<feature type="transmembrane region" description="Helical" evidence="1">
    <location>
        <begin position="56"/>
        <end position="75"/>
    </location>
</feature>
<comment type="caution">
    <text evidence="2">The sequence shown here is derived from an EMBL/GenBank/DDBJ whole genome shotgun (WGS) entry which is preliminary data.</text>
</comment>
<dbReference type="EMBL" id="PEYW01000001">
    <property type="protein sequence ID" value="PIS21152.1"/>
    <property type="molecule type" value="Genomic_DNA"/>
</dbReference>
<keyword evidence="1" id="KW-1133">Transmembrane helix</keyword>
<dbReference type="Proteomes" id="UP000231414">
    <property type="component" value="Unassembled WGS sequence"/>
</dbReference>
<sequence>MKESEDPAWWKKIRNSWAGLAILAALCNALFGVNDTYIMHQKIVYHDNSQLAIMVYLMYGSVVGLLMYLVVIGLLGKTIYPKFTGLKLADRRLHLYAFIAGLVSTVATAYNLLANQNCDPSLVVSLSNISVLYLVLYDTAISHQERFRLIIAPALLVILGSFLASLVQVTSWRTFQVSVIGLVALVVIKCGLSAGAKIFQKVGVTNADPVNFAFWRFFYLAMGALVTVSLYALYMGQLRELLALFIQVALASLPWVAATMLLANLGNILELTAQKKVSVSRVSMVLSGQVLFGVPLTLAATALWPGIFGEIPIGWLVWLLRGIGAIMIFGGCFLLHRLTPADER</sequence>
<feature type="transmembrane region" description="Helical" evidence="1">
    <location>
        <begin position="241"/>
        <end position="263"/>
    </location>
</feature>
<gene>
    <name evidence="2" type="ORF">COT52_00025</name>
</gene>
<feature type="transmembrane region" description="Helical" evidence="1">
    <location>
        <begin position="120"/>
        <end position="137"/>
    </location>
</feature>